<dbReference type="Pfam" id="PF13602">
    <property type="entry name" value="ADH_zinc_N_2"/>
    <property type="match status" value="1"/>
</dbReference>
<comment type="caution">
    <text evidence="2">The sequence shown here is derived from an EMBL/GenBank/DDBJ whole genome shotgun (WGS) entry which is preliminary data.</text>
</comment>
<name>A0A918A6N9_9ACTN</name>
<dbReference type="EMBL" id="BMNK01000007">
    <property type="protein sequence ID" value="GGP09584.1"/>
    <property type="molecule type" value="Genomic_DNA"/>
</dbReference>
<proteinExistence type="predicted"/>
<dbReference type="Gene3D" id="3.90.180.10">
    <property type="entry name" value="Medium-chain alcohol dehydrogenases, catalytic domain"/>
    <property type="match status" value="1"/>
</dbReference>
<evidence type="ECO:0000313" key="3">
    <source>
        <dbReference type="Proteomes" id="UP000660745"/>
    </source>
</evidence>
<dbReference type="Proteomes" id="UP000660745">
    <property type="component" value="Unassembled WGS sequence"/>
</dbReference>
<dbReference type="GO" id="GO:0008270">
    <property type="term" value="F:zinc ion binding"/>
    <property type="evidence" value="ECO:0007669"/>
    <property type="project" value="InterPro"/>
</dbReference>
<dbReference type="Pfam" id="PF08240">
    <property type="entry name" value="ADH_N"/>
    <property type="match status" value="1"/>
</dbReference>
<dbReference type="InterPro" id="IPR002364">
    <property type="entry name" value="Quin_OxRdtase/zeta-crystal_CS"/>
</dbReference>
<dbReference type="SUPFAM" id="SSF51735">
    <property type="entry name" value="NAD(P)-binding Rossmann-fold domains"/>
    <property type="match status" value="1"/>
</dbReference>
<dbReference type="InterPro" id="IPR036291">
    <property type="entry name" value="NAD(P)-bd_dom_sf"/>
</dbReference>
<reference evidence="2" key="2">
    <citation type="submission" date="2020-09" db="EMBL/GenBank/DDBJ databases">
        <authorList>
            <person name="Sun Q."/>
            <person name="Zhou Y."/>
        </authorList>
    </citation>
    <scope>NUCLEOTIDE SEQUENCE</scope>
    <source>
        <strain evidence="2">CGMCC 4.7430</strain>
    </source>
</reference>
<organism evidence="2 3">
    <name type="scientific">Nonomuraea glycinis</name>
    <dbReference type="NCBI Taxonomy" id="2047744"/>
    <lineage>
        <taxon>Bacteria</taxon>
        <taxon>Bacillati</taxon>
        <taxon>Actinomycetota</taxon>
        <taxon>Actinomycetes</taxon>
        <taxon>Streptosporangiales</taxon>
        <taxon>Streptosporangiaceae</taxon>
        <taxon>Nonomuraea</taxon>
    </lineage>
</organism>
<evidence type="ECO:0000313" key="2">
    <source>
        <dbReference type="EMBL" id="GGP09584.1"/>
    </source>
</evidence>
<dbReference type="AlphaFoldDB" id="A0A918A6N9"/>
<dbReference type="InterPro" id="IPR011032">
    <property type="entry name" value="GroES-like_sf"/>
</dbReference>
<dbReference type="InterPro" id="IPR020843">
    <property type="entry name" value="ER"/>
</dbReference>
<dbReference type="InterPro" id="IPR050700">
    <property type="entry name" value="YIM1/Zinc_Alcohol_DH_Fams"/>
</dbReference>
<dbReference type="RefSeq" id="WP_189140709.1">
    <property type="nucleotide sequence ID" value="NZ_BMNK01000007.1"/>
</dbReference>
<keyword evidence="3" id="KW-1185">Reference proteome</keyword>
<sequence>MKAIVHDRYGSPDVMEFRDIEMPVMTDDDVLVRVHAVSLNRGDWIVSSGSPYVLRLVFGLRRPKHLVPGRDVAGRVEAVGAKVTRFRPGDEVYAENDFGTLAEYTCVPERLLEMKPANLTFEQAAAVPVAATTALQAFRGRLRPGHEVLVNGASGGVGTFAVQIAKAAGARVTGVCSTRNTGLVRSLGADDVIDYTKDDFTRGERRYDVILDLVGNHPLSALRRTLTPTGTLLLSSGEGGRWFGPMRRILRALAISSFVRQSLRPVSASGNHLAELKDLIEAGKITPAIDRTYPLSQTAEALRYLGVEHARAKVVITVHAAEAG</sequence>
<reference evidence="2" key="1">
    <citation type="journal article" date="2014" name="Int. J. Syst. Evol. Microbiol.">
        <title>Complete genome sequence of Corynebacterium casei LMG S-19264T (=DSM 44701T), isolated from a smear-ripened cheese.</title>
        <authorList>
            <consortium name="US DOE Joint Genome Institute (JGI-PGF)"/>
            <person name="Walter F."/>
            <person name="Albersmeier A."/>
            <person name="Kalinowski J."/>
            <person name="Ruckert C."/>
        </authorList>
    </citation>
    <scope>NUCLEOTIDE SEQUENCE</scope>
    <source>
        <strain evidence="2">CGMCC 4.7430</strain>
    </source>
</reference>
<dbReference type="InterPro" id="IPR013154">
    <property type="entry name" value="ADH-like_N"/>
</dbReference>
<dbReference type="GO" id="GO:0016491">
    <property type="term" value="F:oxidoreductase activity"/>
    <property type="evidence" value="ECO:0007669"/>
    <property type="project" value="InterPro"/>
</dbReference>
<dbReference type="CDD" id="cd08267">
    <property type="entry name" value="MDR1"/>
    <property type="match status" value="1"/>
</dbReference>
<evidence type="ECO:0000259" key="1">
    <source>
        <dbReference type="SMART" id="SM00829"/>
    </source>
</evidence>
<protein>
    <submittedName>
        <fullName evidence="2">NADPH:quinone reductase</fullName>
    </submittedName>
</protein>
<accession>A0A918A6N9</accession>
<gene>
    <name evidence="2" type="ORF">GCM10012278_45860</name>
</gene>
<dbReference type="PROSITE" id="PS01162">
    <property type="entry name" value="QOR_ZETA_CRYSTAL"/>
    <property type="match status" value="1"/>
</dbReference>
<dbReference type="PANTHER" id="PTHR11695">
    <property type="entry name" value="ALCOHOL DEHYDROGENASE RELATED"/>
    <property type="match status" value="1"/>
</dbReference>
<feature type="domain" description="Enoyl reductase (ER)" evidence="1">
    <location>
        <begin position="10"/>
        <end position="316"/>
    </location>
</feature>
<dbReference type="SUPFAM" id="SSF50129">
    <property type="entry name" value="GroES-like"/>
    <property type="match status" value="1"/>
</dbReference>
<dbReference type="Gene3D" id="3.40.50.720">
    <property type="entry name" value="NAD(P)-binding Rossmann-like Domain"/>
    <property type="match status" value="1"/>
</dbReference>
<dbReference type="SMART" id="SM00829">
    <property type="entry name" value="PKS_ER"/>
    <property type="match status" value="1"/>
</dbReference>
<dbReference type="PANTHER" id="PTHR11695:SF648">
    <property type="entry name" value="ZINC-BINDING OXIDOREDUCTASE"/>
    <property type="match status" value="1"/>
</dbReference>